<dbReference type="GO" id="GO:0005524">
    <property type="term" value="F:ATP binding"/>
    <property type="evidence" value="ECO:0007669"/>
    <property type="project" value="UniProtKB-KW"/>
</dbReference>
<dbReference type="InterPro" id="IPR007795">
    <property type="entry name" value="T7SS_EccB"/>
</dbReference>
<keyword evidence="3" id="KW-1003">Cell membrane</keyword>
<evidence type="ECO:0000256" key="5">
    <source>
        <dbReference type="ARBA" id="ARBA00022741"/>
    </source>
</evidence>
<comment type="similarity">
    <text evidence="2">Belongs to the EccB family.</text>
</comment>
<dbReference type="Pfam" id="PF05108">
    <property type="entry name" value="T7SS_ESX1_EccB"/>
    <property type="match status" value="1"/>
</dbReference>
<keyword evidence="10" id="KW-0614">Plasmid</keyword>
<dbReference type="GO" id="GO:0005576">
    <property type="term" value="C:extracellular region"/>
    <property type="evidence" value="ECO:0007669"/>
    <property type="project" value="TreeGrafter"/>
</dbReference>
<keyword evidence="5" id="KW-0547">Nucleotide-binding</keyword>
<evidence type="ECO:0000313" key="10">
    <source>
        <dbReference type="EMBL" id="BBY46747.1"/>
    </source>
</evidence>
<evidence type="ECO:0000256" key="1">
    <source>
        <dbReference type="ARBA" id="ARBA00004162"/>
    </source>
</evidence>
<evidence type="ECO:0000256" key="9">
    <source>
        <dbReference type="ARBA" id="ARBA00023136"/>
    </source>
</evidence>
<dbReference type="EMBL" id="AP022592">
    <property type="protein sequence ID" value="BBY46747.1"/>
    <property type="molecule type" value="Genomic_DNA"/>
</dbReference>
<name>A0A7I7RQE1_9MYCO</name>
<dbReference type="Proteomes" id="UP000467428">
    <property type="component" value="Plasmid pJCM18538"/>
</dbReference>
<protein>
    <recommendedName>
        <fullName evidence="12">Type VII secretion protein EccB</fullName>
    </recommendedName>
</protein>
<gene>
    <name evidence="10" type="ORF">MARA_01770</name>
</gene>
<keyword evidence="9" id="KW-0472">Membrane</keyword>
<evidence type="ECO:0000256" key="4">
    <source>
        <dbReference type="ARBA" id="ARBA00022692"/>
    </source>
</evidence>
<accession>A0A7I7RQE1</accession>
<reference evidence="10 11" key="1">
    <citation type="journal article" date="2019" name="Emerg. Microbes Infect.">
        <title>Comprehensive subspecies identification of 175 nontuberculous mycobacteria species based on 7547 genomic profiles.</title>
        <authorList>
            <person name="Matsumoto Y."/>
            <person name="Kinjo T."/>
            <person name="Motooka D."/>
            <person name="Nabeya D."/>
            <person name="Jung N."/>
            <person name="Uechi K."/>
            <person name="Horii T."/>
            <person name="Iida T."/>
            <person name="Fujita J."/>
            <person name="Nakamura S."/>
        </authorList>
    </citation>
    <scope>NUCLEOTIDE SEQUENCE [LARGE SCALE GENOMIC DNA]</scope>
    <source>
        <strain evidence="10 11">JCM 18538</strain>
        <plasmid evidence="10">pJCM18538</plasmid>
    </source>
</reference>
<evidence type="ECO:0008006" key="12">
    <source>
        <dbReference type="Google" id="ProtNLM"/>
    </source>
</evidence>
<sequence>MIHDPMRGQMRALLVGVVIAVLISGAAGVLAFMKPSPNFGQSSIMLNKSNGELLVRIGDRLHPALNLASARLIVGKNDPPGEVDAKFLNTVALGPTVGIVGAPSGIYGGDQSSTAWMVCDETRFPSATGDDGAPSTRTTVLANDSYLDGGIQVASPHQAVLATAGGSTYLIYDGVRARIDPANPVLVAALRLDGGETRRVSPGLLQSFPEVDPIVPVAIPEAGAQTDYLPASYRVGSILHTSDSRGEQLFVVLPDGLQPISAPTADIIRYGNPQAATASEPTSISPALVGRAPIVHRIPVDSYPITSPDLVRSESNPMVCMSWQRAVDESASTSRLVVGTHLPLPAAASPVDLATSDGAGPGLDGVYLKPGTGEYVQSVGGGPADRPVGQLFYINDLGVRYHVGDSSAAAALGLGADPPKPAPWTVLSLLPPGPELSQQAALMAHDGIPADIRGVALPVPRN</sequence>
<keyword evidence="4" id="KW-0812">Transmembrane</keyword>
<dbReference type="AlphaFoldDB" id="A0A7I7RQE1"/>
<keyword evidence="11" id="KW-1185">Reference proteome</keyword>
<keyword evidence="8" id="KW-1133">Transmembrane helix</keyword>
<evidence type="ECO:0000256" key="3">
    <source>
        <dbReference type="ARBA" id="ARBA00022475"/>
    </source>
</evidence>
<evidence type="ECO:0000256" key="7">
    <source>
        <dbReference type="ARBA" id="ARBA00022840"/>
    </source>
</evidence>
<organism evidence="10 11">
    <name type="scientific">Mycolicibacterium arabiense</name>
    <dbReference type="NCBI Taxonomy" id="1286181"/>
    <lineage>
        <taxon>Bacteria</taxon>
        <taxon>Bacillati</taxon>
        <taxon>Actinomycetota</taxon>
        <taxon>Actinomycetes</taxon>
        <taxon>Mycobacteriales</taxon>
        <taxon>Mycobacteriaceae</taxon>
        <taxon>Mycolicibacterium</taxon>
    </lineage>
</organism>
<dbReference type="PANTHER" id="PTHR40765">
    <property type="entry name" value="ESX-2 SECRETION SYSTEM ATPASE ECCB2"/>
    <property type="match status" value="1"/>
</dbReference>
<dbReference type="GO" id="GO:0016787">
    <property type="term" value="F:hydrolase activity"/>
    <property type="evidence" value="ECO:0007669"/>
    <property type="project" value="UniProtKB-KW"/>
</dbReference>
<evidence type="ECO:0000256" key="8">
    <source>
        <dbReference type="ARBA" id="ARBA00022989"/>
    </source>
</evidence>
<comment type="subcellular location">
    <subcellularLocation>
        <location evidence="1">Cell membrane</location>
        <topology evidence="1">Single-pass membrane protein</topology>
    </subcellularLocation>
</comment>
<dbReference type="Gene3D" id="2.40.50.910">
    <property type="entry name" value="Type VII secretion system EccB, repeat 3 domain"/>
    <property type="match status" value="1"/>
</dbReference>
<dbReference type="InterPro" id="IPR044857">
    <property type="entry name" value="T7SS_EccB_R1"/>
</dbReference>
<dbReference type="InterPro" id="IPR042485">
    <property type="entry name" value="T7SS_EccB_R3"/>
</dbReference>
<evidence type="ECO:0000313" key="11">
    <source>
        <dbReference type="Proteomes" id="UP000467428"/>
    </source>
</evidence>
<dbReference type="KEGG" id="marz:MARA_01770"/>
<keyword evidence="7" id="KW-0067">ATP-binding</keyword>
<evidence type="ECO:0000256" key="2">
    <source>
        <dbReference type="ARBA" id="ARBA00008149"/>
    </source>
</evidence>
<proteinExistence type="inferred from homology"/>
<dbReference type="PANTHER" id="PTHR40765:SF2">
    <property type="entry name" value="ESX-2 SECRETION SYSTEM ATPASE ECCB2"/>
    <property type="match status" value="1"/>
</dbReference>
<evidence type="ECO:0000256" key="6">
    <source>
        <dbReference type="ARBA" id="ARBA00022801"/>
    </source>
</evidence>
<dbReference type="GO" id="GO:0005886">
    <property type="term" value="C:plasma membrane"/>
    <property type="evidence" value="ECO:0007669"/>
    <property type="project" value="UniProtKB-SubCell"/>
</dbReference>
<dbReference type="NCBIfam" id="TIGR03919">
    <property type="entry name" value="T7SS_EccB"/>
    <property type="match status" value="1"/>
</dbReference>
<geneLocation type="plasmid" evidence="10">
    <name>pJCM18538</name>
</geneLocation>
<keyword evidence="6" id="KW-0378">Hydrolase</keyword>
<dbReference type="Gene3D" id="3.30.2390.20">
    <property type="entry name" value="Type VII secretion system EccB, repeat 1 domain"/>
    <property type="match status" value="1"/>
</dbReference>